<protein>
    <submittedName>
        <fullName evidence="2">Uncharacterized protein</fullName>
    </submittedName>
</protein>
<feature type="non-terminal residue" evidence="2">
    <location>
        <position position="1"/>
    </location>
</feature>
<sequence>LSGPGVSKHFCYRINNSTHKFCQLRPNIMVVTDSLLCPIVRIKDEMESDSDTLDTQTDNSSCPSSPTRVAAPSNKYPV</sequence>
<proteinExistence type="predicted"/>
<name>A0A0B6Y5W8_9EUPU</name>
<dbReference type="AlphaFoldDB" id="A0A0B6Y5W8"/>
<accession>A0A0B6Y5W8</accession>
<feature type="compositionally biased region" description="Polar residues" evidence="1">
    <location>
        <begin position="53"/>
        <end position="67"/>
    </location>
</feature>
<feature type="region of interest" description="Disordered" evidence="1">
    <location>
        <begin position="47"/>
        <end position="78"/>
    </location>
</feature>
<feature type="non-terminal residue" evidence="2">
    <location>
        <position position="78"/>
    </location>
</feature>
<dbReference type="EMBL" id="HACG01004583">
    <property type="protein sequence ID" value="CEK51448.1"/>
    <property type="molecule type" value="Transcribed_RNA"/>
</dbReference>
<reference evidence="2" key="1">
    <citation type="submission" date="2014-12" db="EMBL/GenBank/DDBJ databases">
        <title>Insight into the proteome of Arion vulgaris.</title>
        <authorList>
            <person name="Aradska J."/>
            <person name="Bulat T."/>
            <person name="Smidak R."/>
            <person name="Sarate P."/>
            <person name="Gangsoo J."/>
            <person name="Sialana F."/>
            <person name="Bilban M."/>
            <person name="Lubec G."/>
        </authorList>
    </citation>
    <scope>NUCLEOTIDE SEQUENCE</scope>
    <source>
        <tissue evidence="2">Skin</tissue>
    </source>
</reference>
<evidence type="ECO:0000256" key="1">
    <source>
        <dbReference type="SAM" id="MobiDB-lite"/>
    </source>
</evidence>
<organism evidence="2">
    <name type="scientific">Arion vulgaris</name>
    <dbReference type="NCBI Taxonomy" id="1028688"/>
    <lineage>
        <taxon>Eukaryota</taxon>
        <taxon>Metazoa</taxon>
        <taxon>Spiralia</taxon>
        <taxon>Lophotrochozoa</taxon>
        <taxon>Mollusca</taxon>
        <taxon>Gastropoda</taxon>
        <taxon>Heterobranchia</taxon>
        <taxon>Euthyneura</taxon>
        <taxon>Panpulmonata</taxon>
        <taxon>Eupulmonata</taxon>
        <taxon>Stylommatophora</taxon>
        <taxon>Helicina</taxon>
        <taxon>Arionoidea</taxon>
        <taxon>Arionidae</taxon>
        <taxon>Arion</taxon>
    </lineage>
</organism>
<gene>
    <name evidence="2" type="primary">ORF13435</name>
</gene>
<evidence type="ECO:0000313" key="2">
    <source>
        <dbReference type="EMBL" id="CEK51448.1"/>
    </source>
</evidence>